<protein>
    <submittedName>
        <fullName evidence="7">PA14 domain-containing protein</fullName>
    </submittedName>
</protein>
<dbReference type="STRING" id="1054147.F4PIB8"/>
<dbReference type="InterPro" id="IPR037524">
    <property type="entry name" value="PA14/GLEYA"/>
</dbReference>
<dbReference type="InterPro" id="IPR011658">
    <property type="entry name" value="PA14_dom"/>
</dbReference>
<dbReference type="Pfam" id="PF00526">
    <property type="entry name" value="Dicty_CTDC"/>
    <property type="match status" value="2"/>
</dbReference>
<dbReference type="OMA" id="SASECNC"/>
<dbReference type="InterPro" id="IPR011874">
    <property type="entry name" value="Fibro_Slime"/>
</dbReference>
<dbReference type="InterPro" id="IPR001673">
    <property type="entry name" value="S_mold_repeat"/>
</dbReference>
<evidence type="ECO:0000256" key="2">
    <source>
        <dbReference type="ARBA" id="ARBA00022729"/>
    </source>
</evidence>
<comment type="similarity">
    <text evidence="1">Belongs to the prespore-cell-inducing factor family.</text>
</comment>
<dbReference type="AlphaFoldDB" id="F4PIB8"/>
<dbReference type="PROSITE" id="PS51820">
    <property type="entry name" value="PA14"/>
    <property type="match status" value="1"/>
</dbReference>
<dbReference type="RefSeq" id="XP_004362403.1">
    <property type="nucleotide sequence ID" value="XM_004362346.1"/>
</dbReference>
<dbReference type="EMBL" id="GL883006">
    <property type="protein sequence ID" value="EGG24552.1"/>
    <property type="molecule type" value="Genomic_DNA"/>
</dbReference>
<keyword evidence="4" id="KW-0472">Membrane</keyword>
<dbReference type="GeneID" id="14877384"/>
<organism evidence="7 8">
    <name type="scientific">Cavenderia fasciculata</name>
    <name type="common">Slime mold</name>
    <name type="synonym">Dictyostelium fasciculatum</name>
    <dbReference type="NCBI Taxonomy" id="261658"/>
    <lineage>
        <taxon>Eukaryota</taxon>
        <taxon>Amoebozoa</taxon>
        <taxon>Evosea</taxon>
        <taxon>Eumycetozoa</taxon>
        <taxon>Dictyostelia</taxon>
        <taxon>Acytosteliales</taxon>
        <taxon>Cavenderiaceae</taxon>
        <taxon>Cavenderia</taxon>
    </lineage>
</organism>
<evidence type="ECO:0000313" key="7">
    <source>
        <dbReference type="EMBL" id="EGG24552.1"/>
    </source>
</evidence>
<dbReference type="PANTHER" id="PTHR31137">
    <property type="entry name" value="PROTEIN PSIB-RELATED-RELATED"/>
    <property type="match status" value="1"/>
</dbReference>
<name>F4PIB8_CACFS</name>
<reference evidence="8" key="1">
    <citation type="journal article" date="2011" name="Genome Res.">
        <title>Phylogeny-wide analysis of social amoeba genomes highlights ancient origins for complex intercellular communication.</title>
        <authorList>
            <person name="Heidel A.J."/>
            <person name="Lawal H.M."/>
            <person name="Felder M."/>
            <person name="Schilde C."/>
            <person name="Helps N.R."/>
            <person name="Tunggal B."/>
            <person name="Rivero F."/>
            <person name="John U."/>
            <person name="Schleicher M."/>
            <person name="Eichinger L."/>
            <person name="Platzer M."/>
            <person name="Noegel A.A."/>
            <person name="Schaap P."/>
            <person name="Gloeckner G."/>
        </authorList>
    </citation>
    <scope>NUCLEOTIDE SEQUENCE [LARGE SCALE GENOMIC DNA]</scope>
    <source>
        <strain evidence="8">SH3</strain>
    </source>
</reference>
<evidence type="ECO:0000259" key="6">
    <source>
        <dbReference type="PROSITE" id="PS51820"/>
    </source>
</evidence>
<accession>F4PIB8</accession>
<evidence type="ECO:0000256" key="1">
    <source>
        <dbReference type="ARBA" id="ARBA00008709"/>
    </source>
</evidence>
<proteinExistence type="inferred from homology"/>
<evidence type="ECO:0000256" key="5">
    <source>
        <dbReference type="SAM" id="SignalP"/>
    </source>
</evidence>
<feature type="transmembrane region" description="Helical" evidence="4">
    <location>
        <begin position="638"/>
        <end position="661"/>
    </location>
</feature>
<evidence type="ECO:0000256" key="3">
    <source>
        <dbReference type="ARBA" id="ARBA00023180"/>
    </source>
</evidence>
<keyword evidence="8" id="KW-1185">Reference proteome</keyword>
<keyword evidence="3" id="KW-0325">Glycoprotein</keyword>
<dbReference type="GO" id="GO:0005576">
    <property type="term" value="C:extracellular region"/>
    <property type="evidence" value="ECO:0007669"/>
    <property type="project" value="TreeGrafter"/>
</dbReference>
<dbReference type="Pfam" id="PF07691">
    <property type="entry name" value="PA14"/>
    <property type="match status" value="1"/>
</dbReference>
<dbReference type="KEGG" id="dfa:DFA_02795"/>
<evidence type="ECO:0000256" key="4">
    <source>
        <dbReference type="SAM" id="Phobius"/>
    </source>
</evidence>
<evidence type="ECO:0000313" key="8">
    <source>
        <dbReference type="Proteomes" id="UP000007797"/>
    </source>
</evidence>
<feature type="domain" description="PA14" evidence="6">
    <location>
        <begin position="106"/>
        <end position="251"/>
    </location>
</feature>
<dbReference type="NCBIfam" id="TIGR02148">
    <property type="entry name" value="Fibro_Slime"/>
    <property type="match status" value="1"/>
</dbReference>
<keyword evidence="4" id="KW-0812">Transmembrane</keyword>
<feature type="signal peptide" evidence="5">
    <location>
        <begin position="1"/>
        <end position="19"/>
    </location>
</feature>
<dbReference type="Proteomes" id="UP000007797">
    <property type="component" value="Unassembled WGS sequence"/>
</dbReference>
<feature type="chain" id="PRO_5003319309" evidence="5">
    <location>
        <begin position="20"/>
        <end position="704"/>
    </location>
</feature>
<dbReference type="OrthoDB" id="19087at2759"/>
<sequence length="704" mass="76300">MMFKKYLALFVCLLGVVFAQDTLPFTVAIFDQHPSLNGNFQPPDGSVTTGLVVSNLNPITKVPELVTLEDTTKNYDGRMLKPSLFKYFFSPDATNIFLNVTLPLTKESSSGFYEYFNDFFFPIDGKGWDAYANMTKYYQGHNFHFCLKMNTYFKYKLTNPPMQFNFRGDDDVWVFINNKLALDLGGLHSYEDGSIIFDSTTSNNLGLVDNKIYSFDFYYCERKTEGSHMRFQINFPLDCTTKDYCGVCNGGGDCCNAKVNCNTPPSGSKCYTPTCPAWDAPNIDPKNLGKSCVYTPITYNNLDNQCWDFSCDANTGAAVPTAKPCVSKPCTTSKCTNSTGCAYTSTCTAKDACSLATCDADGRTCKQSAKNCDFADKCYNYGCDAVKGCNKTLNYNPVVTGAGGAINNCQIRKCDPETGATTVETIANCDKCTGTPNKCQIIGQCNAATGQYTFIDKPQINDGNACTQDKCDLATGAITHTPLSCAGCTFCDPELGEYKCSNPPTLCNDQNPCTTDTCATNGNCTNTFCAAPTNKCLIPVCTETGCSTGPIVCPESENPCEEAICSETTGCGFKARDCLSGIANCTDGFCDARLGCVSIARQCVADKPNCQYGVCNNETNECEYHDYDPYPFACQTAAVVSVGVVAGVVVAGAVALAAAVFGGKKGYDYWKEHKGMKMNMSNANPLYETKPGTGENPLYHPSEQ</sequence>
<gene>
    <name evidence="7" type="primary">psiI</name>
    <name evidence="7" type="ORF">DFA_02795</name>
</gene>
<keyword evidence="2 5" id="KW-0732">Signal</keyword>
<dbReference type="InterPro" id="IPR051154">
    <property type="entry name" value="Prespore-cell_inducing_factor"/>
</dbReference>
<keyword evidence="4" id="KW-1133">Transmembrane helix</keyword>